<proteinExistence type="predicted"/>
<evidence type="ECO:0000313" key="5">
    <source>
        <dbReference type="Proteomes" id="UP000011645"/>
    </source>
</evidence>
<dbReference type="OrthoDB" id="374820at2157"/>
<accession>D8J8Z0</accession>
<dbReference type="HOGENOM" id="CLU_2299250_0_0_2"/>
<keyword evidence="1" id="KW-0812">Transmembrane</keyword>
<evidence type="ECO:0000313" key="3">
    <source>
        <dbReference type="EMBL" id="ELY40588.1"/>
    </source>
</evidence>
<keyword evidence="1" id="KW-1133">Transmembrane helix</keyword>
<gene>
    <name evidence="2" type="ordered locus">HacjB3_04670</name>
    <name evidence="3" type="ORF">C497_03037</name>
</gene>
<dbReference type="GeneID" id="9418737"/>
<keyword evidence="1" id="KW-0472">Membrane</keyword>
<keyword evidence="5" id="KW-1185">Reference proteome</keyword>
<evidence type="ECO:0000313" key="2">
    <source>
        <dbReference type="EMBL" id="ADJ14325.1"/>
    </source>
</evidence>
<dbReference type="Proteomes" id="UP000011645">
    <property type="component" value="Unassembled WGS sequence"/>
</dbReference>
<feature type="transmembrane region" description="Helical" evidence="1">
    <location>
        <begin position="57"/>
        <end position="73"/>
    </location>
</feature>
<reference evidence="3 5" key="2">
    <citation type="journal article" date="2014" name="PLoS Genet.">
        <title>Phylogenetically driven sequencing of extremely halophilic archaea reveals strategies for static and dynamic osmo-response.</title>
        <authorList>
            <person name="Becker E.A."/>
            <person name="Seitzer P.M."/>
            <person name="Tritt A."/>
            <person name="Larsen D."/>
            <person name="Krusor M."/>
            <person name="Yao A.I."/>
            <person name="Wu D."/>
            <person name="Madern D."/>
            <person name="Eisen J.A."/>
            <person name="Darling A.E."/>
            <person name="Facciotti M.T."/>
        </authorList>
    </citation>
    <scope>NUCLEOTIDE SEQUENCE [LARGE SCALE GENOMIC DNA]</scope>
    <source>
        <strain evidence="3">B3</strain>
        <strain evidence="5">DSM 18796 / CECT 7217 / JCM 14584 / KCTC 4019 / B3</strain>
    </source>
</reference>
<evidence type="ECO:0000256" key="1">
    <source>
        <dbReference type="SAM" id="Phobius"/>
    </source>
</evidence>
<feature type="transmembrane region" description="Helical" evidence="1">
    <location>
        <begin position="79"/>
        <end position="99"/>
    </location>
</feature>
<feature type="transmembrane region" description="Helical" evidence="1">
    <location>
        <begin position="26"/>
        <end position="45"/>
    </location>
</feature>
<dbReference type="STRING" id="795797.HacjB3_04670"/>
<dbReference type="EMBL" id="CP002062">
    <property type="protein sequence ID" value="ADJ14325.1"/>
    <property type="molecule type" value="Genomic_DNA"/>
</dbReference>
<dbReference type="PATRIC" id="fig|795797.18.peg.940"/>
<dbReference type="KEGG" id="hje:HacjB3_04670"/>
<evidence type="ECO:0000313" key="4">
    <source>
        <dbReference type="Proteomes" id="UP000000390"/>
    </source>
</evidence>
<dbReference type="AlphaFoldDB" id="D8J8Z0"/>
<protein>
    <submittedName>
        <fullName evidence="2">Uncharacterized protein</fullName>
    </submittedName>
</protein>
<name>D8J8Z0_HALJB</name>
<sequence>MKRSVIFLCTIVTVLAAYGWLSTGASVHVFPAIAGIAMALSVAGVEYTYRGMLSQKLTGAGIIVLMLVLFTVFDNGDSIFFAFVTAAVLSVSVCVLYLLD</sequence>
<dbReference type="RefSeq" id="WP_008414387.1">
    <property type="nucleotide sequence ID" value="NC_014297.1"/>
</dbReference>
<organism evidence="2 4">
    <name type="scientific">Halalkalicoccus jeotgali (strain DSM 18796 / CECT 7217 / JCM 14584 / KCTC 4019 / B3)</name>
    <dbReference type="NCBI Taxonomy" id="795797"/>
    <lineage>
        <taxon>Archaea</taxon>
        <taxon>Methanobacteriati</taxon>
        <taxon>Methanobacteriota</taxon>
        <taxon>Stenosarchaea group</taxon>
        <taxon>Halobacteria</taxon>
        <taxon>Halobacteriales</taxon>
        <taxon>Halococcaceae</taxon>
        <taxon>Halalkalicoccus</taxon>
    </lineage>
</organism>
<dbReference type="EMBL" id="AOHV01000009">
    <property type="protein sequence ID" value="ELY40588.1"/>
    <property type="molecule type" value="Genomic_DNA"/>
</dbReference>
<dbReference type="Proteomes" id="UP000000390">
    <property type="component" value="Chromosome"/>
</dbReference>
<reference evidence="2 4" key="1">
    <citation type="journal article" date="2010" name="J. Bacteriol.">
        <title>Complete genome sequence of Halalkalicoccus jeotgali B3(T), an extremely halophilic archaeon.</title>
        <authorList>
            <person name="Roh S.W."/>
            <person name="Nam Y.D."/>
            <person name="Nam S.H."/>
            <person name="Choi S.H."/>
            <person name="Park H.S."/>
            <person name="Bae J.W."/>
        </authorList>
    </citation>
    <scope>NUCLEOTIDE SEQUENCE [LARGE SCALE GENOMIC DNA]</scope>
    <source>
        <strain evidence="2">B3</strain>
        <strain evidence="4">DSM 18796 / CECT 7217 / JCM 14584 / KCTC 4019 / B3</strain>
    </source>
</reference>